<accession>A0ABV0BPD9</accession>
<organism evidence="7 8">
    <name type="scientific">Sphingobacterium kitahiroshimense</name>
    <dbReference type="NCBI Taxonomy" id="470446"/>
    <lineage>
        <taxon>Bacteria</taxon>
        <taxon>Pseudomonadati</taxon>
        <taxon>Bacteroidota</taxon>
        <taxon>Sphingobacteriia</taxon>
        <taxon>Sphingobacteriales</taxon>
        <taxon>Sphingobacteriaceae</taxon>
        <taxon>Sphingobacterium</taxon>
    </lineage>
</organism>
<proteinExistence type="predicted"/>
<keyword evidence="3 5" id="KW-1133">Transmembrane helix</keyword>
<dbReference type="Pfam" id="PF07291">
    <property type="entry name" value="MauE"/>
    <property type="match status" value="1"/>
</dbReference>
<evidence type="ECO:0000256" key="5">
    <source>
        <dbReference type="SAM" id="Phobius"/>
    </source>
</evidence>
<feature type="domain" description="Methylamine utilisation protein MauE" evidence="6">
    <location>
        <begin position="7"/>
        <end position="135"/>
    </location>
</feature>
<evidence type="ECO:0000256" key="4">
    <source>
        <dbReference type="ARBA" id="ARBA00023136"/>
    </source>
</evidence>
<evidence type="ECO:0000313" key="7">
    <source>
        <dbReference type="EMBL" id="MEN5376354.1"/>
    </source>
</evidence>
<feature type="transmembrane region" description="Helical" evidence="5">
    <location>
        <begin position="157"/>
        <end position="176"/>
    </location>
</feature>
<evidence type="ECO:0000256" key="3">
    <source>
        <dbReference type="ARBA" id="ARBA00022989"/>
    </source>
</evidence>
<gene>
    <name evidence="7" type="ORF">ABE541_03685</name>
</gene>
<feature type="transmembrane region" description="Helical" evidence="5">
    <location>
        <begin position="79"/>
        <end position="101"/>
    </location>
</feature>
<sequence length="202" mass="23405">MTRKVKHIIAYIISIFLIIFWLFVGLEKAWSWQNFRISLQQQPLPQWSMSILFWLVPLIEIATGILLAFQNRKLQRLGYWGSILLLTAFTIFIGLGVLGVYEKRPCTCSSIFNTMSWEKHLVVNVILLGISIIGLRLSRLEVISPVDSGRYTKSIRLFLLFIVLNTIGTVQNRPFWLETNAFVMPQKMTTYPSNLVYQFKVS</sequence>
<evidence type="ECO:0000259" key="6">
    <source>
        <dbReference type="Pfam" id="PF07291"/>
    </source>
</evidence>
<keyword evidence="4 5" id="KW-0472">Membrane</keyword>
<feature type="transmembrane region" description="Helical" evidence="5">
    <location>
        <begin position="121"/>
        <end position="137"/>
    </location>
</feature>
<dbReference type="InterPro" id="IPR009908">
    <property type="entry name" value="Methylamine_util_MauE"/>
</dbReference>
<dbReference type="EMBL" id="JBDJNQ010000001">
    <property type="protein sequence ID" value="MEN5376354.1"/>
    <property type="molecule type" value="Genomic_DNA"/>
</dbReference>
<keyword evidence="8" id="KW-1185">Reference proteome</keyword>
<name>A0ABV0BPD9_9SPHI</name>
<dbReference type="Proteomes" id="UP001409291">
    <property type="component" value="Unassembled WGS sequence"/>
</dbReference>
<feature type="transmembrane region" description="Helical" evidence="5">
    <location>
        <begin position="46"/>
        <end position="67"/>
    </location>
</feature>
<dbReference type="RefSeq" id="WP_346580637.1">
    <property type="nucleotide sequence ID" value="NZ_JBDJLH010000001.1"/>
</dbReference>
<reference evidence="7 8" key="1">
    <citation type="submission" date="2024-04" db="EMBL/GenBank/DDBJ databases">
        <title>WGS of bacteria from Torrens River.</title>
        <authorList>
            <person name="Wyrsch E.R."/>
            <person name="Drigo B."/>
        </authorList>
    </citation>
    <scope>NUCLEOTIDE SEQUENCE [LARGE SCALE GENOMIC DNA]</scope>
    <source>
        <strain evidence="7 8">TWI391</strain>
    </source>
</reference>
<evidence type="ECO:0000256" key="1">
    <source>
        <dbReference type="ARBA" id="ARBA00004141"/>
    </source>
</evidence>
<comment type="subcellular location">
    <subcellularLocation>
        <location evidence="1">Membrane</location>
        <topology evidence="1">Multi-pass membrane protein</topology>
    </subcellularLocation>
</comment>
<keyword evidence="2 5" id="KW-0812">Transmembrane</keyword>
<evidence type="ECO:0000256" key="2">
    <source>
        <dbReference type="ARBA" id="ARBA00022692"/>
    </source>
</evidence>
<evidence type="ECO:0000313" key="8">
    <source>
        <dbReference type="Proteomes" id="UP001409291"/>
    </source>
</evidence>
<protein>
    <submittedName>
        <fullName evidence="7">MauE/DoxX family redox-associated membrane protein</fullName>
    </submittedName>
</protein>
<comment type="caution">
    <text evidence="7">The sequence shown here is derived from an EMBL/GenBank/DDBJ whole genome shotgun (WGS) entry which is preliminary data.</text>
</comment>
<feature type="transmembrane region" description="Helical" evidence="5">
    <location>
        <begin position="7"/>
        <end position="26"/>
    </location>
</feature>